<name>A0AAW1IT01_POPJA</name>
<reference evidence="1 2" key="1">
    <citation type="journal article" date="2024" name="BMC Genomics">
        <title>De novo assembly and annotation of Popillia japonica's genome with initial clues to its potential as an invasive pest.</title>
        <authorList>
            <person name="Cucini C."/>
            <person name="Boschi S."/>
            <person name="Funari R."/>
            <person name="Cardaioli E."/>
            <person name="Iannotti N."/>
            <person name="Marturano G."/>
            <person name="Paoli F."/>
            <person name="Bruttini M."/>
            <person name="Carapelli A."/>
            <person name="Frati F."/>
            <person name="Nardi F."/>
        </authorList>
    </citation>
    <scope>NUCLEOTIDE SEQUENCE [LARGE SCALE GENOMIC DNA]</scope>
    <source>
        <strain evidence="1">DMR45628</strain>
    </source>
</reference>
<dbReference type="PANTHER" id="PTHR33395:SF22">
    <property type="entry name" value="REVERSE TRANSCRIPTASE DOMAIN-CONTAINING PROTEIN"/>
    <property type="match status" value="1"/>
</dbReference>
<dbReference type="PANTHER" id="PTHR33395">
    <property type="entry name" value="TRANSCRIPTASE, PUTATIVE-RELATED-RELATED"/>
    <property type="match status" value="1"/>
</dbReference>
<proteinExistence type="predicted"/>
<dbReference type="GO" id="GO:0061343">
    <property type="term" value="P:cell adhesion involved in heart morphogenesis"/>
    <property type="evidence" value="ECO:0007669"/>
    <property type="project" value="TreeGrafter"/>
</dbReference>
<accession>A0AAW1IT01</accession>
<sequence length="373" mass="42560">MCAYEFITGADLIICGDFNIPTFSNSVALDARSGAVNDFMSFANVTQKNTFKNANNRLLDLILSNVEYQLFLEDDSFVGVDEQHPPLLINVVLNTADRKHSNFESCGLRDWTFRRANFNLLYSMLAGVDWSFLEAYTDAEAACDAFYKVLNSVLSECVPAEYFPRRRCGRPPWITPKIIRYINFKNKYQKCYKKYHTDFYLINLEVCMSSLVKKQIRQSHRVYLTNIESSINNNTKECWSYIYSTRGSTRIPGIVHFGGETATELQTILNAFANYFSVVYARPTSGTCATPSPGSGHCFNMPMISESEILRYIKGLKDKEQVVRDLGVEFDGSLSFIPHIEATVKSTSKMLGFVIRNGKEFNSEALKRLYYRE</sequence>
<dbReference type="GO" id="GO:0031012">
    <property type="term" value="C:extracellular matrix"/>
    <property type="evidence" value="ECO:0007669"/>
    <property type="project" value="TreeGrafter"/>
</dbReference>
<gene>
    <name evidence="1" type="ORF">QE152_g34849</name>
</gene>
<protein>
    <recommendedName>
        <fullName evidence="3">Endonuclease/exonuclease/phosphatase domain-containing protein</fullName>
    </recommendedName>
</protein>
<organism evidence="1 2">
    <name type="scientific">Popillia japonica</name>
    <name type="common">Japanese beetle</name>
    <dbReference type="NCBI Taxonomy" id="7064"/>
    <lineage>
        <taxon>Eukaryota</taxon>
        <taxon>Metazoa</taxon>
        <taxon>Ecdysozoa</taxon>
        <taxon>Arthropoda</taxon>
        <taxon>Hexapoda</taxon>
        <taxon>Insecta</taxon>
        <taxon>Pterygota</taxon>
        <taxon>Neoptera</taxon>
        <taxon>Endopterygota</taxon>
        <taxon>Coleoptera</taxon>
        <taxon>Polyphaga</taxon>
        <taxon>Scarabaeiformia</taxon>
        <taxon>Scarabaeidae</taxon>
        <taxon>Rutelinae</taxon>
        <taxon>Popillia</taxon>
    </lineage>
</organism>
<evidence type="ECO:0000313" key="2">
    <source>
        <dbReference type="Proteomes" id="UP001458880"/>
    </source>
</evidence>
<dbReference type="Proteomes" id="UP001458880">
    <property type="component" value="Unassembled WGS sequence"/>
</dbReference>
<evidence type="ECO:0000313" key="1">
    <source>
        <dbReference type="EMBL" id="KAK9692863.1"/>
    </source>
</evidence>
<dbReference type="AlphaFoldDB" id="A0AAW1IT01"/>
<dbReference type="GO" id="GO:0007508">
    <property type="term" value="P:larval heart development"/>
    <property type="evidence" value="ECO:0007669"/>
    <property type="project" value="TreeGrafter"/>
</dbReference>
<keyword evidence="2" id="KW-1185">Reference proteome</keyword>
<comment type="caution">
    <text evidence="1">The sequence shown here is derived from an EMBL/GenBank/DDBJ whole genome shotgun (WGS) entry which is preliminary data.</text>
</comment>
<evidence type="ECO:0008006" key="3">
    <source>
        <dbReference type="Google" id="ProtNLM"/>
    </source>
</evidence>
<dbReference type="EMBL" id="JASPKY010000562">
    <property type="protein sequence ID" value="KAK9692863.1"/>
    <property type="molecule type" value="Genomic_DNA"/>
</dbReference>